<reference evidence="2" key="1">
    <citation type="journal article" date="2019" name="Int. J. Syst. Evol. Microbiol.">
        <title>The Global Catalogue of Microorganisms (GCM) 10K type strain sequencing project: providing services to taxonomists for standard genome sequencing and annotation.</title>
        <authorList>
            <consortium name="The Broad Institute Genomics Platform"/>
            <consortium name="The Broad Institute Genome Sequencing Center for Infectious Disease"/>
            <person name="Wu L."/>
            <person name="Ma J."/>
        </authorList>
    </citation>
    <scope>NUCLEOTIDE SEQUENCE [LARGE SCALE GENOMIC DNA]</scope>
    <source>
        <strain evidence="2">CGMCC 1.19032</strain>
    </source>
</reference>
<proteinExistence type="predicted"/>
<accession>A0ABV9MVC8</accession>
<sequence>MDSIKKLDYISIIQYKTLEMIEIANKQKSLFFEIFKILDTEEFQDWRIAIVVEKNVYLKSANETNIYVYPYGKLIDMHQYIIVLKDKNSNENFKLTKRIIKILDEFKVSFEEVNKYLLDESFFELLIVDKVLETNNLF</sequence>
<gene>
    <name evidence="1" type="ORF">ACFO5I_02535</name>
</gene>
<dbReference type="Proteomes" id="UP001595969">
    <property type="component" value="Unassembled WGS sequence"/>
</dbReference>
<dbReference type="RefSeq" id="WP_204655046.1">
    <property type="nucleotide sequence ID" value="NZ_JAFBFD010000052.1"/>
</dbReference>
<name>A0ABV9MVC8_9ENTE</name>
<dbReference type="EMBL" id="JBHSGS010000012">
    <property type="protein sequence ID" value="MFC4718623.1"/>
    <property type="molecule type" value="Genomic_DNA"/>
</dbReference>
<comment type="caution">
    <text evidence="1">The sequence shown here is derived from an EMBL/GenBank/DDBJ whole genome shotgun (WGS) entry which is preliminary data.</text>
</comment>
<keyword evidence="2" id="KW-1185">Reference proteome</keyword>
<organism evidence="1 2">
    <name type="scientific">Enterococcus lemanii</name>
    <dbReference type="NCBI Taxonomy" id="1159752"/>
    <lineage>
        <taxon>Bacteria</taxon>
        <taxon>Bacillati</taxon>
        <taxon>Bacillota</taxon>
        <taxon>Bacilli</taxon>
        <taxon>Lactobacillales</taxon>
        <taxon>Enterococcaceae</taxon>
        <taxon>Enterococcus</taxon>
    </lineage>
</organism>
<protein>
    <submittedName>
        <fullName evidence="1">Uncharacterized protein</fullName>
    </submittedName>
</protein>
<evidence type="ECO:0000313" key="1">
    <source>
        <dbReference type="EMBL" id="MFC4718623.1"/>
    </source>
</evidence>
<evidence type="ECO:0000313" key="2">
    <source>
        <dbReference type="Proteomes" id="UP001595969"/>
    </source>
</evidence>